<accession>K4LIH5</accession>
<dbReference type="HOGENOM" id="CLU_046838_1_1_9"/>
<dbReference type="eggNOG" id="ENOG502Z7PW">
    <property type="taxonomic scope" value="Bacteria"/>
</dbReference>
<gene>
    <name evidence="2" type="primary">spoIIIAE</name>
    <name evidence="2" type="ordered locus">Tph_c16420</name>
</gene>
<evidence type="ECO:0000256" key="1">
    <source>
        <dbReference type="SAM" id="Phobius"/>
    </source>
</evidence>
<keyword evidence="3" id="KW-1185">Reference proteome</keyword>
<dbReference type="KEGG" id="tpz:Tph_c16420"/>
<keyword evidence="1" id="KW-1133">Transmembrane helix</keyword>
<dbReference type="STRING" id="1089553.Tph_c16420"/>
<dbReference type="InterPro" id="IPR014194">
    <property type="entry name" value="Spore_III_AE"/>
</dbReference>
<dbReference type="AlphaFoldDB" id="K4LIH5"/>
<organism evidence="2 3">
    <name type="scientific">Thermacetogenium phaeum (strain ATCC BAA-254 / DSM 26808 / PB)</name>
    <dbReference type="NCBI Taxonomy" id="1089553"/>
    <lineage>
        <taxon>Bacteria</taxon>
        <taxon>Bacillati</taxon>
        <taxon>Bacillota</taxon>
        <taxon>Clostridia</taxon>
        <taxon>Thermoanaerobacterales</taxon>
        <taxon>Thermoanaerobacteraceae</taxon>
        <taxon>Thermacetogenium</taxon>
    </lineage>
</organism>
<dbReference type="Proteomes" id="UP000000467">
    <property type="component" value="Chromosome"/>
</dbReference>
<keyword evidence="1" id="KW-0472">Membrane</keyword>
<evidence type="ECO:0000313" key="2">
    <source>
        <dbReference type="EMBL" id="AFV11847.1"/>
    </source>
</evidence>
<feature type="transmembrane region" description="Helical" evidence="1">
    <location>
        <begin position="172"/>
        <end position="193"/>
    </location>
</feature>
<dbReference type="Pfam" id="PF09546">
    <property type="entry name" value="Spore_III_AE"/>
    <property type="match status" value="1"/>
</dbReference>
<reference evidence="2 3" key="1">
    <citation type="journal article" date="2012" name="BMC Genomics">
        <title>Genome-guided analysis of physiological and morphological traits of the fermentative acetate oxidizer Thermacetogenium phaeum.</title>
        <authorList>
            <person name="Oehler D."/>
            <person name="Poehlein A."/>
            <person name="Leimbach A."/>
            <person name="Muller N."/>
            <person name="Daniel R."/>
            <person name="Gottschalk G."/>
            <person name="Schink B."/>
        </authorList>
    </citation>
    <scope>NUCLEOTIDE SEQUENCE [LARGE SCALE GENOMIC DNA]</scope>
    <source>
        <strain evidence="3">ATCC BAA-254 / DSM 26808 / PB</strain>
    </source>
</reference>
<feature type="transmembrane region" description="Helical" evidence="1">
    <location>
        <begin position="290"/>
        <end position="316"/>
    </location>
</feature>
<protein>
    <submittedName>
        <fullName evidence="2">Stage III sporulation protein AE</fullName>
    </submittedName>
</protein>
<dbReference type="EMBL" id="CP003732">
    <property type="protein sequence ID" value="AFV11847.1"/>
    <property type="molecule type" value="Genomic_DNA"/>
</dbReference>
<evidence type="ECO:0000313" key="3">
    <source>
        <dbReference type="Proteomes" id="UP000000467"/>
    </source>
</evidence>
<feature type="transmembrane region" description="Helical" evidence="1">
    <location>
        <begin position="372"/>
        <end position="401"/>
    </location>
</feature>
<feature type="transmembrane region" description="Helical" evidence="1">
    <location>
        <begin position="144"/>
        <end position="165"/>
    </location>
</feature>
<proteinExistence type="predicted"/>
<feature type="transmembrane region" description="Helical" evidence="1">
    <location>
        <begin position="323"/>
        <end position="346"/>
    </location>
</feature>
<sequence>MQRRRLQFLSADIIFLILLVFFLWPYPEAAAAPAEDAGSGLSQQYLSEQLEKLPLDDLEVFLKRVDGDIQEQLSGFSLIEMLEGIRQGEIDFDLKGLFKELIKFFFREFLTHAVLLGKLIVLGAVLALLAHLQCAFEQNTVARLAHSVGLLSLFTVALSSFTLALSAGREAIGSMVGFMQSLIPVVMTLLAAVGNLTSVALMHPVIFLSLNVLGTLTQNIVFPLIFCSAVLGIVSQLSERFQVSRLAGLFRDGSVLLLGLFLTIFTGILAVQGVAGAVADGVGLRTAKYLTGAFVPVVGGILSDAVEAVVGCSLFIKNAVGILGVLAIFFLCTIPVVKILAAAMVYRLAGAILQPIGARELSDSLHLLGNHLFLVFAVVAAVGVMFFMALGIIVGLGNLVVMLR</sequence>
<name>K4LIH5_THEPS</name>
<keyword evidence="1" id="KW-0812">Transmembrane</keyword>
<dbReference type="NCBIfam" id="TIGR02829">
    <property type="entry name" value="spore_III_AE"/>
    <property type="match status" value="1"/>
</dbReference>
<feature type="transmembrane region" description="Helical" evidence="1">
    <location>
        <begin position="109"/>
        <end position="132"/>
    </location>
</feature>
<feature type="transmembrane region" description="Helical" evidence="1">
    <location>
        <begin position="255"/>
        <end position="278"/>
    </location>
</feature>
<feature type="transmembrane region" description="Helical" evidence="1">
    <location>
        <begin position="205"/>
        <end position="234"/>
    </location>
</feature>
<dbReference type="RefSeq" id="WP_015050727.1">
    <property type="nucleotide sequence ID" value="NC_018870.1"/>
</dbReference>